<evidence type="ECO:0000313" key="1">
    <source>
        <dbReference type="EMBL" id="VVN88710.1"/>
    </source>
</evidence>
<evidence type="ECO:0000313" key="2">
    <source>
        <dbReference type="EMBL" id="VVP28132.1"/>
    </source>
</evidence>
<accession>A0A0B7DAN1</accession>
<gene>
    <name evidence="1" type="ORF">PS718_01711</name>
    <name evidence="2" type="ORF">PS732_04243</name>
</gene>
<dbReference type="Proteomes" id="UP000325375">
    <property type="component" value="Unassembled WGS sequence"/>
</dbReference>
<dbReference type="AlphaFoldDB" id="A0A0B7DAN1"/>
<protein>
    <submittedName>
        <fullName evidence="2">Uncharacterized protein</fullName>
    </submittedName>
</protein>
<evidence type="ECO:0000313" key="4">
    <source>
        <dbReference type="Proteomes" id="UP000325779"/>
    </source>
</evidence>
<dbReference type="Proteomes" id="UP000325779">
    <property type="component" value="Unassembled WGS sequence"/>
</dbReference>
<evidence type="ECO:0000313" key="3">
    <source>
        <dbReference type="Proteomes" id="UP000325375"/>
    </source>
</evidence>
<dbReference type="EMBL" id="CABVIJ010000021">
    <property type="protein sequence ID" value="VVP28132.1"/>
    <property type="molecule type" value="Genomic_DNA"/>
</dbReference>
<dbReference type="EMBL" id="CABVHX010000005">
    <property type="protein sequence ID" value="VVN88710.1"/>
    <property type="molecule type" value="Genomic_DNA"/>
</dbReference>
<name>A0A0B7DAN1_PSEFL</name>
<sequence length="42" mass="4721">MFNALSQLHTASALRSVAAARANDVCAPVSFYFGYWFSHWRA</sequence>
<organism evidence="2 4">
    <name type="scientific">Pseudomonas fluorescens</name>
    <dbReference type="NCBI Taxonomy" id="294"/>
    <lineage>
        <taxon>Bacteria</taxon>
        <taxon>Pseudomonadati</taxon>
        <taxon>Pseudomonadota</taxon>
        <taxon>Gammaproteobacteria</taxon>
        <taxon>Pseudomonadales</taxon>
        <taxon>Pseudomonadaceae</taxon>
        <taxon>Pseudomonas</taxon>
    </lineage>
</organism>
<proteinExistence type="predicted"/>
<reference evidence="3 4" key="1">
    <citation type="submission" date="2019-09" db="EMBL/GenBank/DDBJ databases">
        <authorList>
            <person name="Chandra G."/>
            <person name="Truman W A."/>
        </authorList>
    </citation>
    <scope>NUCLEOTIDE SEQUENCE [LARGE SCALE GENOMIC DNA]</scope>
    <source>
        <strain evidence="1">PS718</strain>
        <strain evidence="2">PS732</strain>
    </source>
</reference>